<evidence type="ECO:0000256" key="1">
    <source>
        <dbReference type="ARBA" id="ARBA00001946"/>
    </source>
</evidence>
<dbReference type="GO" id="GO:0016887">
    <property type="term" value="F:ATP hydrolysis activity"/>
    <property type="evidence" value="ECO:0007669"/>
    <property type="project" value="InterPro"/>
</dbReference>
<evidence type="ECO:0000256" key="5">
    <source>
        <dbReference type="ARBA" id="ARBA00022741"/>
    </source>
</evidence>
<protein>
    <recommendedName>
        <fullName evidence="9">OBG-type G domain-containing protein</fullName>
    </recommendedName>
</protein>
<keyword evidence="7" id="KW-0067">ATP-binding</keyword>
<dbReference type="Pfam" id="PF01926">
    <property type="entry name" value="MMR_HSR1"/>
    <property type="match status" value="1"/>
</dbReference>
<proteinExistence type="predicted"/>
<evidence type="ECO:0000256" key="7">
    <source>
        <dbReference type="ARBA" id="ARBA00022840"/>
    </source>
</evidence>
<keyword evidence="11" id="KW-1185">Reference proteome</keyword>
<dbReference type="InterPro" id="IPR013029">
    <property type="entry name" value="YchF_C"/>
</dbReference>
<keyword evidence="8" id="KW-0460">Magnesium</keyword>
<keyword evidence="6" id="KW-0378">Hydrolase</keyword>
<dbReference type="Gene3D" id="1.10.150.300">
    <property type="entry name" value="TGS-like domain"/>
    <property type="match status" value="1"/>
</dbReference>
<evidence type="ECO:0000313" key="10">
    <source>
        <dbReference type="EMBL" id="CAL4060544.1"/>
    </source>
</evidence>
<gene>
    <name evidence="10" type="ORF">MNOR_LOCUS1458</name>
</gene>
<evidence type="ECO:0000256" key="4">
    <source>
        <dbReference type="ARBA" id="ARBA00022723"/>
    </source>
</evidence>
<organism evidence="10 11">
    <name type="scientific">Meganyctiphanes norvegica</name>
    <name type="common">Northern krill</name>
    <name type="synonym">Thysanopoda norvegica</name>
    <dbReference type="NCBI Taxonomy" id="48144"/>
    <lineage>
        <taxon>Eukaryota</taxon>
        <taxon>Metazoa</taxon>
        <taxon>Ecdysozoa</taxon>
        <taxon>Arthropoda</taxon>
        <taxon>Crustacea</taxon>
        <taxon>Multicrustacea</taxon>
        <taxon>Malacostraca</taxon>
        <taxon>Eumalacostraca</taxon>
        <taxon>Eucarida</taxon>
        <taxon>Euphausiacea</taxon>
        <taxon>Euphausiidae</taxon>
        <taxon>Meganyctiphanes</taxon>
    </lineage>
</organism>
<dbReference type="InterPro" id="IPR004396">
    <property type="entry name" value="ATPase_YchF/OLA1"/>
</dbReference>
<dbReference type="GO" id="GO:0005737">
    <property type="term" value="C:cytoplasm"/>
    <property type="evidence" value="ECO:0007669"/>
    <property type="project" value="UniProtKB-SubCell"/>
</dbReference>
<comment type="subcellular location">
    <subcellularLocation>
        <location evidence="2">Cytoplasm</location>
    </subcellularLocation>
</comment>
<evidence type="ECO:0000313" key="11">
    <source>
        <dbReference type="Proteomes" id="UP001497623"/>
    </source>
</evidence>
<dbReference type="FunFam" id="3.10.20.30:FF:000029">
    <property type="entry name" value="Obg-like ATPase 1"/>
    <property type="match status" value="1"/>
</dbReference>
<dbReference type="InterPro" id="IPR027417">
    <property type="entry name" value="P-loop_NTPase"/>
</dbReference>
<reference evidence="10 11" key="1">
    <citation type="submission" date="2024-05" db="EMBL/GenBank/DDBJ databases">
        <authorList>
            <person name="Wallberg A."/>
        </authorList>
    </citation>
    <scope>NUCLEOTIDE SEQUENCE [LARGE SCALE GENOMIC DNA]</scope>
</reference>
<keyword evidence="5" id="KW-0547">Nucleotide-binding</keyword>
<dbReference type="NCBIfam" id="TIGR00092">
    <property type="entry name" value="redox-regulated ATPase YchF"/>
    <property type="match status" value="1"/>
</dbReference>
<comment type="caution">
    <text evidence="10">The sequence shown here is derived from an EMBL/GenBank/DDBJ whole genome shotgun (WGS) entry which is preliminary data.</text>
</comment>
<dbReference type="PROSITE" id="PS51710">
    <property type="entry name" value="G_OBG"/>
    <property type="match status" value="1"/>
</dbReference>
<dbReference type="AlphaFoldDB" id="A0AAV2PM35"/>
<dbReference type="Pfam" id="PF06071">
    <property type="entry name" value="YchF-GTPase_C"/>
    <property type="match status" value="1"/>
</dbReference>
<dbReference type="FunFam" id="1.10.150.300:FF:000003">
    <property type="entry name" value="Obg-like ATPase 1"/>
    <property type="match status" value="1"/>
</dbReference>
<feature type="non-terminal residue" evidence="10">
    <location>
        <position position="392"/>
    </location>
</feature>
<evidence type="ECO:0000259" key="9">
    <source>
        <dbReference type="PROSITE" id="PS51710"/>
    </source>
</evidence>
<dbReference type="GO" id="GO:0046872">
    <property type="term" value="F:metal ion binding"/>
    <property type="evidence" value="ECO:0007669"/>
    <property type="project" value="UniProtKB-KW"/>
</dbReference>
<evidence type="ECO:0000256" key="6">
    <source>
        <dbReference type="ARBA" id="ARBA00022801"/>
    </source>
</evidence>
<keyword evidence="4" id="KW-0479">Metal-binding</keyword>
<evidence type="ECO:0000256" key="3">
    <source>
        <dbReference type="ARBA" id="ARBA00022490"/>
    </source>
</evidence>
<dbReference type="InterPro" id="IPR023192">
    <property type="entry name" value="TGS-like_dom_sf"/>
</dbReference>
<dbReference type="PANTHER" id="PTHR23305:SF11">
    <property type="entry name" value="OBG-LIKE ATPASE 1"/>
    <property type="match status" value="1"/>
</dbReference>
<sequence>MPPKKKEGPPEPKPLIGRVGTNLKVGIVGLPNVGKSTFFNVLTKSQAQAENFPFCTIDPNESRVPVPDSRWDFLCEFHKPASKVPAFLNVTDIAGLVKGAAEGQGLGNAFLSHIKACDALFHMSRAFEDDDVTHVEGDVNPIRDMEIIMDELRLKDIEYVEGVHSKLAKMVERGEKKHAHEFATLTKVKNLLEEEKRHIRFSDWDGKEIEVLNQHLFITSKPVCYLVNLSEKDFLRRKNKWLTKVNVKLDKDKSEAAYTRYPGTYVKATMDIDPLELPVAKGSGIYRFRAKSGFEFVILDYKYKQLHSFIYLILAFIFQKGTKAPQAAGKIHTDFEKGFVMADVMKFEDFKEEGSEAACKAGGKYHQRGRNYVVEDGDIIFFKFNTGGLKKK</sequence>
<dbReference type="SUPFAM" id="SSF81271">
    <property type="entry name" value="TGS-like"/>
    <property type="match status" value="1"/>
</dbReference>
<name>A0AAV2PM35_MEGNR</name>
<dbReference type="InterPro" id="IPR041706">
    <property type="entry name" value="YchF_N"/>
</dbReference>
<dbReference type="PANTHER" id="PTHR23305">
    <property type="entry name" value="OBG GTPASE FAMILY"/>
    <property type="match status" value="1"/>
</dbReference>
<keyword evidence="3" id="KW-0963">Cytoplasm</keyword>
<dbReference type="GO" id="GO:0005524">
    <property type="term" value="F:ATP binding"/>
    <property type="evidence" value="ECO:0007669"/>
    <property type="project" value="UniProtKB-KW"/>
</dbReference>
<dbReference type="EMBL" id="CAXKWB010000390">
    <property type="protein sequence ID" value="CAL4060544.1"/>
    <property type="molecule type" value="Genomic_DNA"/>
</dbReference>
<dbReference type="Gene3D" id="3.10.20.30">
    <property type="match status" value="1"/>
</dbReference>
<comment type="cofactor">
    <cofactor evidence="1">
        <name>Mg(2+)</name>
        <dbReference type="ChEBI" id="CHEBI:18420"/>
    </cofactor>
</comment>
<dbReference type="InterPro" id="IPR031167">
    <property type="entry name" value="G_OBG"/>
</dbReference>
<dbReference type="Gene3D" id="3.40.50.300">
    <property type="entry name" value="P-loop containing nucleotide triphosphate hydrolases"/>
    <property type="match status" value="1"/>
</dbReference>
<dbReference type="CDD" id="cd01900">
    <property type="entry name" value="YchF"/>
    <property type="match status" value="1"/>
</dbReference>
<dbReference type="PRINTS" id="PR00326">
    <property type="entry name" value="GTP1OBG"/>
</dbReference>
<dbReference type="InterPro" id="IPR006073">
    <property type="entry name" value="GTP-bd"/>
</dbReference>
<dbReference type="InterPro" id="IPR012675">
    <property type="entry name" value="Beta-grasp_dom_sf"/>
</dbReference>
<dbReference type="PIRSF" id="PIRSF006641">
    <property type="entry name" value="CHP00092"/>
    <property type="match status" value="1"/>
</dbReference>
<dbReference type="GO" id="GO:0005525">
    <property type="term" value="F:GTP binding"/>
    <property type="evidence" value="ECO:0007669"/>
    <property type="project" value="InterPro"/>
</dbReference>
<dbReference type="InterPro" id="IPR012676">
    <property type="entry name" value="TGS-like"/>
</dbReference>
<evidence type="ECO:0000256" key="2">
    <source>
        <dbReference type="ARBA" id="ARBA00004496"/>
    </source>
</evidence>
<dbReference type="Proteomes" id="UP001497623">
    <property type="component" value="Unassembled WGS sequence"/>
</dbReference>
<accession>A0AAV2PM35</accession>
<dbReference type="SUPFAM" id="SSF52540">
    <property type="entry name" value="P-loop containing nucleoside triphosphate hydrolases"/>
    <property type="match status" value="1"/>
</dbReference>
<evidence type="ECO:0000256" key="8">
    <source>
        <dbReference type="ARBA" id="ARBA00022842"/>
    </source>
</evidence>
<feature type="domain" description="OBG-type G" evidence="9">
    <location>
        <begin position="23"/>
        <end position="275"/>
    </location>
</feature>